<reference evidence="2" key="1">
    <citation type="submission" date="2023-03" db="EMBL/GenBank/DDBJ databases">
        <title>Massive genome expansion in bonnet fungi (Mycena s.s.) driven by repeated elements and novel gene families across ecological guilds.</title>
        <authorList>
            <consortium name="Lawrence Berkeley National Laboratory"/>
            <person name="Harder C.B."/>
            <person name="Miyauchi S."/>
            <person name="Viragh M."/>
            <person name="Kuo A."/>
            <person name="Thoen E."/>
            <person name="Andreopoulos B."/>
            <person name="Lu D."/>
            <person name="Skrede I."/>
            <person name="Drula E."/>
            <person name="Henrissat B."/>
            <person name="Morin E."/>
            <person name="Kohler A."/>
            <person name="Barry K."/>
            <person name="LaButti K."/>
            <person name="Morin E."/>
            <person name="Salamov A."/>
            <person name="Lipzen A."/>
            <person name="Mereny Z."/>
            <person name="Hegedus B."/>
            <person name="Baldrian P."/>
            <person name="Stursova M."/>
            <person name="Weitz H."/>
            <person name="Taylor A."/>
            <person name="Grigoriev I.V."/>
            <person name="Nagy L.G."/>
            <person name="Martin F."/>
            <person name="Kauserud H."/>
        </authorList>
    </citation>
    <scope>NUCLEOTIDE SEQUENCE</scope>
    <source>
        <strain evidence="2">CBHHK182m</strain>
    </source>
</reference>
<accession>A0AAD7HH14</accession>
<evidence type="ECO:0000256" key="1">
    <source>
        <dbReference type="SAM" id="MobiDB-lite"/>
    </source>
</evidence>
<gene>
    <name evidence="2" type="ORF">B0H16DRAFT_1739141</name>
</gene>
<dbReference type="Proteomes" id="UP001215598">
    <property type="component" value="Unassembled WGS sequence"/>
</dbReference>
<comment type="caution">
    <text evidence="2">The sequence shown here is derived from an EMBL/GenBank/DDBJ whole genome shotgun (WGS) entry which is preliminary data.</text>
</comment>
<evidence type="ECO:0000313" key="3">
    <source>
        <dbReference type="Proteomes" id="UP001215598"/>
    </source>
</evidence>
<sequence length="300" mass="33683">MSAEARPHFSSAQIKEYREFAVYVLNSDPNKAKQPVPYGYDDYVYYEHKEGQHDGLPYSQPGMDGTYVPAAAASTTITAANATAVSTNNTVVLSTPTVAVGDGNAFVYHTATEFLNFAKDAMGFVISGGEVARTRGRGRGPNNWRGSHWTPRPHKQYNPYRGGTFANEPRDFGLRREHRDDAYYNRDRRGYYREDYHDRDRREDYRDDYHDRRDYRQHDDEAVVSDYLKNHPDKLRELVERAKGTPDPADVLKLGGLNLDGKGKGREGEAGPSAGAYREKKKDAGEESDAEGTVDGEAAD</sequence>
<organism evidence="2 3">
    <name type="scientific">Mycena metata</name>
    <dbReference type="NCBI Taxonomy" id="1033252"/>
    <lineage>
        <taxon>Eukaryota</taxon>
        <taxon>Fungi</taxon>
        <taxon>Dikarya</taxon>
        <taxon>Basidiomycota</taxon>
        <taxon>Agaricomycotina</taxon>
        <taxon>Agaricomycetes</taxon>
        <taxon>Agaricomycetidae</taxon>
        <taxon>Agaricales</taxon>
        <taxon>Marasmiineae</taxon>
        <taxon>Mycenaceae</taxon>
        <taxon>Mycena</taxon>
    </lineage>
</organism>
<name>A0AAD7HH14_9AGAR</name>
<dbReference type="AlphaFoldDB" id="A0AAD7HH14"/>
<dbReference type="EMBL" id="JARKIB010000246">
    <property type="protein sequence ID" value="KAJ7719964.1"/>
    <property type="molecule type" value="Genomic_DNA"/>
</dbReference>
<feature type="region of interest" description="Disordered" evidence="1">
    <location>
        <begin position="133"/>
        <end position="172"/>
    </location>
</feature>
<feature type="region of interest" description="Disordered" evidence="1">
    <location>
        <begin position="246"/>
        <end position="300"/>
    </location>
</feature>
<feature type="compositionally biased region" description="Acidic residues" evidence="1">
    <location>
        <begin position="286"/>
        <end position="300"/>
    </location>
</feature>
<protein>
    <submittedName>
        <fullName evidence="2">Uncharacterized protein</fullName>
    </submittedName>
</protein>
<evidence type="ECO:0000313" key="2">
    <source>
        <dbReference type="EMBL" id="KAJ7719964.1"/>
    </source>
</evidence>
<proteinExistence type="predicted"/>
<keyword evidence="3" id="KW-1185">Reference proteome</keyword>